<gene>
    <name evidence="4" type="ORF">DI09_127p70</name>
</gene>
<evidence type="ECO:0000313" key="5">
    <source>
        <dbReference type="Proteomes" id="UP000029725"/>
    </source>
</evidence>
<evidence type="ECO:0000259" key="2">
    <source>
        <dbReference type="Pfam" id="PF04815"/>
    </source>
</evidence>
<dbReference type="Proteomes" id="UP000029725">
    <property type="component" value="Unassembled WGS sequence"/>
</dbReference>
<dbReference type="InterPro" id="IPR006896">
    <property type="entry name" value="Sec23/24_trunk_dom"/>
</dbReference>
<evidence type="ECO:0000313" key="4">
    <source>
        <dbReference type="EMBL" id="KGG52901.1"/>
    </source>
</evidence>
<sequence length="375" mass="42047">MMSGLINNHSQQPFQYSAFGTALFVANMAMESTGGRIFAFQNNQPNHGPGQIGVRADQTHSMSPTDKEKALFMPQNNFYQTLADKMSSSGISVDLIICPTLPFIDLVTIGSISSITGGKIYSFFNFSPERDSYNITRMLQWSLYAPWMFDVVTRVRVGNGTSLCFLTITGLTLSDFYGNFNMKNATDIEISRADHNSSLLVTLKYEGKLKENETIYIQVATLYTTQCGDRRIRLINYCLSTTSKVPQIFKNADLDAYIALFMRIGLRQVSLSGFSQLRHNFLEHLASILAAYRKLCSSQAAMGQLILPEGLKLLPIYALSILKSKVFRDSSDVLVDQRAFHIRGCNRMSCVELISFLYPNMYHLNISENNVPVVS</sequence>
<dbReference type="InterPro" id="IPR036175">
    <property type="entry name" value="Sec23/24_helical_dom_sf"/>
</dbReference>
<dbReference type="Gene3D" id="2.60.40.1670">
    <property type="entry name" value="beta-sandwich domain of Sec23/24"/>
    <property type="match status" value="1"/>
</dbReference>
<keyword evidence="5" id="KW-1185">Reference proteome</keyword>
<accession>A0A098VYW5</accession>
<dbReference type="GO" id="GO:0030127">
    <property type="term" value="C:COPII vesicle coat"/>
    <property type="evidence" value="ECO:0007669"/>
    <property type="project" value="InterPro"/>
</dbReference>
<dbReference type="GO" id="GO:0090110">
    <property type="term" value="P:COPII-coated vesicle cargo loading"/>
    <property type="evidence" value="ECO:0007669"/>
    <property type="project" value="TreeGrafter"/>
</dbReference>
<dbReference type="GO" id="GO:0006886">
    <property type="term" value="P:intracellular protein transport"/>
    <property type="evidence" value="ECO:0007669"/>
    <property type="project" value="InterPro"/>
</dbReference>
<dbReference type="InterPro" id="IPR012990">
    <property type="entry name" value="Beta-sandwich_Sec23_24"/>
</dbReference>
<evidence type="ECO:0000259" key="3">
    <source>
        <dbReference type="Pfam" id="PF08033"/>
    </source>
</evidence>
<dbReference type="GO" id="GO:0070971">
    <property type="term" value="C:endoplasmic reticulum exit site"/>
    <property type="evidence" value="ECO:0007669"/>
    <property type="project" value="TreeGrafter"/>
</dbReference>
<dbReference type="HOGENOM" id="CLU_737863_0_0_1"/>
<dbReference type="PANTHER" id="PTHR13803:SF4">
    <property type="entry name" value="SECRETORY 24CD, ISOFORM C"/>
    <property type="match status" value="1"/>
</dbReference>
<dbReference type="EMBL" id="JMKJ01000030">
    <property type="protein sequence ID" value="KGG52901.1"/>
    <property type="molecule type" value="Genomic_DNA"/>
</dbReference>
<dbReference type="AlphaFoldDB" id="A0A098VYW5"/>
<dbReference type="InterPro" id="IPR006900">
    <property type="entry name" value="Sec23/24_helical_dom"/>
</dbReference>
<feature type="domain" description="Sec23/Sec24 beta-sandwich" evidence="3">
    <location>
        <begin position="167"/>
        <end position="242"/>
    </location>
</feature>
<dbReference type="Gene3D" id="1.20.120.730">
    <property type="entry name" value="Sec23/Sec24 helical domain"/>
    <property type="match status" value="1"/>
</dbReference>
<proteinExistence type="predicted"/>
<dbReference type="GeneID" id="25258219"/>
<organism evidence="4 5">
    <name type="scientific">Mitosporidium daphniae</name>
    <dbReference type="NCBI Taxonomy" id="1485682"/>
    <lineage>
        <taxon>Eukaryota</taxon>
        <taxon>Fungi</taxon>
        <taxon>Fungi incertae sedis</taxon>
        <taxon>Microsporidia</taxon>
        <taxon>Mitosporidium</taxon>
    </lineage>
</organism>
<dbReference type="InterPro" id="IPR050550">
    <property type="entry name" value="SEC23_SEC24_subfamily"/>
</dbReference>
<dbReference type="Gene3D" id="3.40.50.410">
    <property type="entry name" value="von Willebrand factor, type A domain"/>
    <property type="match status" value="1"/>
</dbReference>
<dbReference type="GO" id="GO:0000149">
    <property type="term" value="F:SNARE binding"/>
    <property type="evidence" value="ECO:0007669"/>
    <property type="project" value="TreeGrafter"/>
</dbReference>
<dbReference type="VEuPathDB" id="MicrosporidiaDB:DI09_127p70"/>
<reference evidence="4 5" key="1">
    <citation type="submission" date="2014-04" db="EMBL/GenBank/DDBJ databases">
        <title>A new species of microsporidia sheds light on the evolution of extreme parasitism.</title>
        <authorList>
            <person name="Haag K.L."/>
            <person name="James T.Y."/>
            <person name="Larsson R."/>
            <person name="Schaer T.M."/>
            <person name="Refardt D."/>
            <person name="Pombert J.-F."/>
            <person name="Ebert D."/>
        </authorList>
    </citation>
    <scope>NUCLEOTIDE SEQUENCE [LARGE SCALE GENOMIC DNA]</scope>
    <source>
        <strain evidence="4 5">UGP3</strain>
        <tissue evidence="4">Spores</tissue>
    </source>
</reference>
<feature type="domain" description="Sec23/Sec24 helical" evidence="2">
    <location>
        <begin position="253"/>
        <end position="354"/>
    </location>
</feature>
<dbReference type="InterPro" id="IPR036465">
    <property type="entry name" value="vWFA_dom_sf"/>
</dbReference>
<protein>
    <submittedName>
        <fullName evidence="4">Uncharacterized protein</fullName>
    </submittedName>
</protein>
<name>A0A098VYW5_9MICR</name>
<dbReference type="RefSeq" id="XP_013239337.1">
    <property type="nucleotide sequence ID" value="XM_013383883.1"/>
</dbReference>
<comment type="caution">
    <text evidence="4">The sequence shown here is derived from an EMBL/GenBank/DDBJ whole genome shotgun (WGS) entry which is preliminary data.</text>
</comment>
<dbReference type="Pfam" id="PF08033">
    <property type="entry name" value="Sec23_BS"/>
    <property type="match status" value="1"/>
</dbReference>
<dbReference type="SUPFAM" id="SSF81995">
    <property type="entry name" value="beta-sandwich domain of Sec23/24"/>
    <property type="match status" value="1"/>
</dbReference>
<dbReference type="Pfam" id="PF04815">
    <property type="entry name" value="Sec23_helical"/>
    <property type="match status" value="1"/>
</dbReference>
<dbReference type="Pfam" id="PF04811">
    <property type="entry name" value="Sec23_trunk"/>
    <property type="match status" value="1"/>
</dbReference>
<evidence type="ECO:0000259" key="1">
    <source>
        <dbReference type="Pfam" id="PF04811"/>
    </source>
</evidence>
<dbReference type="OrthoDB" id="49016at2759"/>
<dbReference type="PANTHER" id="PTHR13803">
    <property type="entry name" value="SEC24-RELATED PROTEIN"/>
    <property type="match status" value="1"/>
</dbReference>
<feature type="domain" description="Sec23/Sec24 trunk" evidence="1">
    <location>
        <begin position="15"/>
        <end position="141"/>
    </location>
</feature>
<dbReference type="SUPFAM" id="SSF81811">
    <property type="entry name" value="Helical domain of Sec23/24"/>
    <property type="match status" value="1"/>
</dbReference>
<dbReference type="SUPFAM" id="SSF53300">
    <property type="entry name" value="vWA-like"/>
    <property type="match status" value="1"/>
</dbReference>
<dbReference type="GO" id="GO:0008270">
    <property type="term" value="F:zinc ion binding"/>
    <property type="evidence" value="ECO:0007669"/>
    <property type="project" value="TreeGrafter"/>
</dbReference>